<comment type="caution">
    <text evidence="2">The sequence shown here is derived from an EMBL/GenBank/DDBJ whole genome shotgun (WGS) entry which is preliminary data.</text>
</comment>
<dbReference type="SMART" id="SM00421">
    <property type="entry name" value="HTH_LUXR"/>
    <property type="match status" value="1"/>
</dbReference>
<evidence type="ECO:0000259" key="1">
    <source>
        <dbReference type="PROSITE" id="PS50043"/>
    </source>
</evidence>
<dbReference type="InterPro" id="IPR016032">
    <property type="entry name" value="Sig_transdc_resp-reg_C-effctor"/>
</dbReference>
<dbReference type="EMBL" id="JBHTBX010000004">
    <property type="protein sequence ID" value="MFC7434383.1"/>
    <property type="molecule type" value="Genomic_DNA"/>
</dbReference>
<dbReference type="Pfam" id="PF00196">
    <property type="entry name" value="GerE"/>
    <property type="match status" value="1"/>
</dbReference>
<evidence type="ECO:0000313" key="2">
    <source>
        <dbReference type="EMBL" id="MFC7434383.1"/>
    </source>
</evidence>
<dbReference type="InterPro" id="IPR000792">
    <property type="entry name" value="Tscrpt_reg_LuxR_C"/>
</dbReference>
<keyword evidence="3" id="KW-1185">Reference proteome</keyword>
<dbReference type="Proteomes" id="UP001596495">
    <property type="component" value="Unassembled WGS sequence"/>
</dbReference>
<dbReference type="Gene3D" id="1.10.10.10">
    <property type="entry name" value="Winged helix-like DNA-binding domain superfamily/Winged helix DNA-binding domain"/>
    <property type="match status" value="1"/>
</dbReference>
<dbReference type="SUPFAM" id="SSF46894">
    <property type="entry name" value="C-terminal effector domain of the bipartite response regulators"/>
    <property type="match status" value="1"/>
</dbReference>
<protein>
    <submittedName>
        <fullName evidence="2">Helix-turn-helix transcriptional regulator</fullName>
    </submittedName>
</protein>
<dbReference type="InterPro" id="IPR036388">
    <property type="entry name" value="WH-like_DNA-bd_sf"/>
</dbReference>
<proteinExistence type="predicted"/>
<name>A0ABW2R8H4_9BURK</name>
<reference evidence="3" key="1">
    <citation type="journal article" date="2019" name="Int. J. Syst. Evol. Microbiol.">
        <title>The Global Catalogue of Microorganisms (GCM) 10K type strain sequencing project: providing services to taxonomists for standard genome sequencing and annotation.</title>
        <authorList>
            <consortium name="The Broad Institute Genomics Platform"/>
            <consortium name="The Broad Institute Genome Sequencing Center for Infectious Disease"/>
            <person name="Wu L."/>
            <person name="Ma J."/>
        </authorList>
    </citation>
    <scope>NUCLEOTIDE SEQUENCE [LARGE SCALE GENOMIC DNA]</scope>
    <source>
        <strain evidence="3">CCUG 54518</strain>
    </source>
</reference>
<gene>
    <name evidence="2" type="ORF">ACFQNJ_07645</name>
</gene>
<accession>A0ABW2R8H4</accession>
<organism evidence="2 3">
    <name type="scientific">Hydrogenophaga bisanensis</name>
    <dbReference type="NCBI Taxonomy" id="439611"/>
    <lineage>
        <taxon>Bacteria</taxon>
        <taxon>Pseudomonadati</taxon>
        <taxon>Pseudomonadota</taxon>
        <taxon>Betaproteobacteria</taxon>
        <taxon>Burkholderiales</taxon>
        <taxon>Comamonadaceae</taxon>
        <taxon>Hydrogenophaga</taxon>
    </lineage>
</organism>
<sequence length="235" mass="25881">MWTAQEKLSSNAHRAPFHTGFDTSHGSGLDPAQLHRVLDEVDYGLMVVDAQGRLHHVNHLARHELASGRTLLAHDGVLMGATIDITAQIQAAMEQAQRGQRRLLLFTRGNRELSMAFVPLSHPLETDNPNVLILLSRQSTCDNLAVRMFARNQSLSPTEESVLISLCSGMEIPEIARQNRVAESTVRSQIKALREKTGCTSIRQLLLRVNALPPVVPALRVITPVAHNGGEFTQP</sequence>
<dbReference type="RefSeq" id="WP_374640010.1">
    <property type="nucleotide sequence ID" value="NZ_JBHTBX010000004.1"/>
</dbReference>
<dbReference type="PROSITE" id="PS50043">
    <property type="entry name" value="HTH_LUXR_2"/>
    <property type="match status" value="1"/>
</dbReference>
<evidence type="ECO:0000313" key="3">
    <source>
        <dbReference type="Proteomes" id="UP001596495"/>
    </source>
</evidence>
<feature type="domain" description="HTH luxR-type" evidence="1">
    <location>
        <begin position="148"/>
        <end position="213"/>
    </location>
</feature>